<sequence length="60" mass="6420">MYESTIQGERESGGAPRGSIGVSPSNEYASRRGYLQGLSFIWWGVNSVTMGGESHKGIPS</sequence>
<dbReference type="AlphaFoldDB" id="A0A1X7V330"/>
<dbReference type="EnsemblMetazoa" id="Aqu2.1.34199_001">
    <property type="protein sequence ID" value="Aqu2.1.34199_001"/>
    <property type="gene ID" value="Aqu2.1.34199"/>
</dbReference>
<name>A0A1X7V330_AMPQE</name>
<proteinExistence type="predicted"/>
<accession>A0A1X7V330</accession>
<evidence type="ECO:0000313" key="2">
    <source>
        <dbReference type="EnsemblMetazoa" id="Aqu2.1.34199_001"/>
    </source>
</evidence>
<evidence type="ECO:0000256" key="1">
    <source>
        <dbReference type="SAM" id="MobiDB-lite"/>
    </source>
</evidence>
<protein>
    <submittedName>
        <fullName evidence="2">Uncharacterized protein</fullName>
    </submittedName>
</protein>
<dbReference type="InParanoid" id="A0A1X7V330"/>
<organism evidence="2">
    <name type="scientific">Amphimedon queenslandica</name>
    <name type="common">Sponge</name>
    <dbReference type="NCBI Taxonomy" id="400682"/>
    <lineage>
        <taxon>Eukaryota</taxon>
        <taxon>Metazoa</taxon>
        <taxon>Porifera</taxon>
        <taxon>Demospongiae</taxon>
        <taxon>Heteroscleromorpha</taxon>
        <taxon>Haplosclerida</taxon>
        <taxon>Niphatidae</taxon>
        <taxon>Amphimedon</taxon>
    </lineage>
</organism>
<reference evidence="2" key="1">
    <citation type="submission" date="2017-05" db="UniProtKB">
        <authorList>
            <consortium name="EnsemblMetazoa"/>
        </authorList>
    </citation>
    <scope>IDENTIFICATION</scope>
</reference>
<feature type="region of interest" description="Disordered" evidence="1">
    <location>
        <begin position="1"/>
        <end position="23"/>
    </location>
</feature>